<keyword evidence="4" id="KW-1133">Transmembrane helix</keyword>
<keyword evidence="4" id="KW-0812">Transmembrane</keyword>
<evidence type="ECO:0000313" key="7">
    <source>
        <dbReference type="Proteomes" id="UP001271007"/>
    </source>
</evidence>
<dbReference type="InterPro" id="IPR050327">
    <property type="entry name" value="Proton-linked_MCT"/>
</dbReference>
<evidence type="ECO:0000256" key="2">
    <source>
        <dbReference type="ARBA" id="ARBA00006727"/>
    </source>
</evidence>
<feature type="transmembrane region" description="Helical" evidence="4">
    <location>
        <begin position="412"/>
        <end position="436"/>
    </location>
</feature>
<dbReference type="AlphaFoldDB" id="A0AAJ0DHW8"/>
<dbReference type="InterPro" id="IPR036259">
    <property type="entry name" value="MFS_trans_sf"/>
</dbReference>
<feature type="transmembrane region" description="Helical" evidence="4">
    <location>
        <begin position="320"/>
        <end position="339"/>
    </location>
</feature>
<protein>
    <recommendedName>
        <fullName evidence="5">Major facilitator superfamily (MFS) profile domain-containing protein</fullName>
    </recommendedName>
</protein>
<feature type="transmembrane region" description="Helical" evidence="4">
    <location>
        <begin position="82"/>
        <end position="104"/>
    </location>
</feature>
<evidence type="ECO:0000259" key="5">
    <source>
        <dbReference type="PROSITE" id="PS50850"/>
    </source>
</evidence>
<comment type="caution">
    <text evidence="6">The sequence shown here is derived from an EMBL/GenBank/DDBJ whole genome shotgun (WGS) entry which is preliminary data.</text>
</comment>
<evidence type="ECO:0000313" key="6">
    <source>
        <dbReference type="EMBL" id="KAK3050199.1"/>
    </source>
</evidence>
<reference evidence="6" key="1">
    <citation type="submission" date="2023-04" db="EMBL/GenBank/DDBJ databases">
        <title>Black Yeasts Isolated from many extreme environments.</title>
        <authorList>
            <person name="Coleine C."/>
            <person name="Stajich J.E."/>
            <person name="Selbmann L."/>
        </authorList>
    </citation>
    <scope>NUCLEOTIDE SEQUENCE</scope>
    <source>
        <strain evidence="6">CCFEE 5312</strain>
    </source>
</reference>
<feature type="region of interest" description="Disordered" evidence="3">
    <location>
        <begin position="1"/>
        <end position="31"/>
    </location>
</feature>
<dbReference type="Gene3D" id="1.20.1250.20">
    <property type="entry name" value="MFS general substrate transporter like domains"/>
    <property type="match status" value="1"/>
</dbReference>
<dbReference type="Proteomes" id="UP001271007">
    <property type="component" value="Unassembled WGS sequence"/>
</dbReference>
<dbReference type="GO" id="GO:0016020">
    <property type="term" value="C:membrane"/>
    <property type="evidence" value="ECO:0007669"/>
    <property type="project" value="UniProtKB-SubCell"/>
</dbReference>
<feature type="transmembrane region" description="Helical" evidence="4">
    <location>
        <begin position="209"/>
        <end position="230"/>
    </location>
</feature>
<feature type="transmembrane region" description="Helical" evidence="4">
    <location>
        <begin position="175"/>
        <end position="202"/>
    </location>
</feature>
<dbReference type="SUPFAM" id="SSF103473">
    <property type="entry name" value="MFS general substrate transporter"/>
    <property type="match status" value="1"/>
</dbReference>
<comment type="similarity">
    <text evidence="2">Belongs to the major facilitator superfamily. Monocarboxylate porter (TC 2.A.1.13) family.</text>
</comment>
<feature type="transmembrane region" description="Helical" evidence="4">
    <location>
        <begin position="375"/>
        <end position="400"/>
    </location>
</feature>
<keyword evidence="7" id="KW-1185">Reference proteome</keyword>
<dbReference type="EMBL" id="JAWDJX010000034">
    <property type="protein sequence ID" value="KAK3050199.1"/>
    <property type="molecule type" value="Genomic_DNA"/>
</dbReference>
<dbReference type="Pfam" id="PF07690">
    <property type="entry name" value="MFS_1"/>
    <property type="match status" value="1"/>
</dbReference>
<feature type="transmembrane region" description="Helical" evidence="4">
    <location>
        <begin position="351"/>
        <end position="369"/>
    </location>
</feature>
<feature type="domain" description="Major facilitator superfamily (MFS) profile" evidence="5">
    <location>
        <begin position="82"/>
        <end position="466"/>
    </location>
</feature>
<accession>A0AAJ0DHW8</accession>
<evidence type="ECO:0000256" key="1">
    <source>
        <dbReference type="ARBA" id="ARBA00004141"/>
    </source>
</evidence>
<feature type="transmembrane region" description="Helical" evidence="4">
    <location>
        <begin position="124"/>
        <end position="143"/>
    </location>
</feature>
<dbReference type="PANTHER" id="PTHR11360:SF234">
    <property type="entry name" value="MFS-TYPE TRANSPORTER DBAD-RELATED"/>
    <property type="match status" value="1"/>
</dbReference>
<organism evidence="6 7">
    <name type="scientific">Extremus antarcticus</name>
    <dbReference type="NCBI Taxonomy" id="702011"/>
    <lineage>
        <taxon>Eukaryota</taxon>
        <taxon>Fungi</taxon>
        <taxon>Dikarya</taxon>
        <taxon>Ascomycota</taxon>
        <taxon>Pezizomycotina</taxon>
        <taxon>Dothideomycetes</taxon>
        <taxon>Dothideomycetidae</taxon>
        <taxon>Mycosphaerellales</taxon>
        <taxon>Extremaceae</taxon>
        <taxon>Extremus</taxon>
    </lineage>
</organism>
<dbReference type="InterPro" id="IPR011701">
    <property type="entry name" value="MFS"/>
</dbReference>
<dbReference type="InterPro" id="IPR020846">
    <property type="entry name" value="MFS_dom"/>
</dbReference>
<feature type="transmembrane region" description="Helical" evidence="4">
    <location>
        <begin position="242"/>
        <end position="262"/>
    </location>
</feature>
<dbReference type="GO" id="GO:0022857">
    <property type="term" value="F:transmembrane transporter activity"/>
    <property type="evidence" value="ECO:0007669"/>
    <property type="project" value="InterPro"/>
</dbReference>
<evidence type="ECO:0000256" key="3">
    <source>
        <dbReference type="SAM" id="MobiDB-lite"/>
    </source>
</evidence>
<name>A0AAJ0DHW8_9PEZI</name>
<sequence>MSRSSTSDEVEKEIGFDKQTSQNFNTEEHEDLAEAEQPAFVVHDDIEKSGGPADYDGASLANVQSEKPSVNNIKSVPNGGGIAWLQVLCSFFVFFNTWGIINAFGIYQEYYTKGILTSSSPSDISWIGSLEAFLLMIVGSIAGPIYDMGYVHELLGVGSVLIVLGQMMLSLCSNYWQVILAQGVSIGIGTGCIFVSGVAILSTYFSTKLATATGIAASGSSIGGMLYPIIFYKLQPTIGFAWATRVLAFVALFTLGISNLALRVRVIPSSRRKFLDLPAWKELPFLFFNLGSFFTFIGLYAPFFYIQSYVLDAGLMEPDLAFYLLAILNGASTFGRLIPNYIADRVGPFNVLTPCALMCAILQYCLISAHSSASVIVIIAFYGFFSGTLVSLPATCYVHLAGPTRRGLIGTWMGMGFAFVSLGILCGTPITGAILGVSSFKYVWVFGATFELVGSVFFVLSRLAQAKWRIWVKV</sequence>
<gene>
    <name evidence="6" type="ORF">LTR09_008588</name>
</gene>
<dbReference type="PROSITE" id="PS50850">
    <property type="entry name" value="MFS"/>
    <property type="match status" value="1"/>
</dbReference>
<feature type="transmembrane region" description="Helical" evidence="4">
    <location>
        <begin position="283"/>
        <end position="305"/>
    </location>
</feature>
<feature type="transmembrane region" description="Helical" evidence="4">
    <location>
        <begin position="442"/>
        <end position="460"/>
    </location>
</feature>
<dbReference type="PANTHER" id="PTHR11360">
    <property type="entry name" value="MONOCARBOXYLATE TRANSPORTER"/>
    <property type="match status" value="1"/>
</dbReference>
<keyword evidence="4" id="KW-0472">Membrane</keyword>
<comment type="subcellular location">
    <subcellularLocation>
        <location evidence="1">Membrane</location>
        <topology evidence="1">Multi-pass membrane protein</topology>
    </subcellularLocation>
</comment>
<proteinExistence type="inferred from homology"/>
<evidence type="ECO:0000256" key="4">
    <source>
        <dbReference type="SAM" id="Phobius"/>
    </source>
</evidence>
<feature type="transmembrane region" description="Helical" evidence="4">
    <location>
        <begin position="150"/>
        <end position="169"/>
    </location>
</feature>